<dbReference type="Proteomes" id="UP000805704">
    <property type="component" value="Chromosome 5"/>
</dbReference>
<gene>
    <name evidence="1" type="primary">SOX18-A</name>
    <name evidence="1" type="ORF">GBF38_015668</name>
</gene>
<keyword evidence="2" id="KW-1185">Reference proteome</keyword>
<accession>A0ACB7EMG6</accession>
<comment type="caution">
    <text evidence="1">The sequence shown here is derived from an EMBL/GenBank/DDBJ whole genome shotgun (WGS) entry which is preliminary data.</text>
</comment>
<protein>
    <submittedName>
        <fullName evidence="1">Transcription factor Sox-18A</fullName>
    </submittedName>
</protein>
<proteinExistence type="predicted"/>
<evidence type="ECO:0000313" key="2">
    <source>
        <dbReference type="Proteomes" id="UP000805704"/>
    </source>
</evidence>
<sequence length="551" mass="58569">MNLTESSLSRETLLHAAGRVSLGGPWASRTPSPASDSEIAFDQNLSGDCSSPDGLGTGSMRRTEPRISLTPSSGGQSPDLTQGGGGVSAGTVDGKAVSGEQRIRRPMNAFMVWAKDERKRLALQNPDLHNAVLSKMLGQSWKALSAVDKRPFVEEAERLRVQHLQDHPNYKYRPRRKKTTKKLKRVEPGLLLHSLAQGGASGLGLGPGVSPLGAEGISGGSAYGHPGAHHHHSHHLLPSLGHFRDLQAPGHPELESYGLPTPEMSPLDILEDGGGEPVFFPQHMQEEAGMGGWSGYHHHLHHHNQHYSHNYNHSHHNSIHGATPYSQSSVNSRLNPSHASAHHIALRSPAKCPPPLSDSTSSVSYTQPSISLPESLKSHQPSHQAAAPVGYFGQMYGSSAPNAAYYMPSHLGQLSPPPETSPSSCSSSSIVQSTFTPTLHLDHSSPDSSSHLGSSSAEFWSEVDRHEFDQYVNVGRNREEAYGRGGSCGGGLKVLSGRSGSSMNSNVSSLINRDVGSILNGASACDEGSSPLISALSDASSAVYYSACITG</sequence>
<name>A0ACB7EMG6_NIBAL</name>
<evidence type="ECO:0000313" key="1">
    <source>
        <dbReference type="EMBL" id="KAG8003015.1"/>
    </source>
</evidence>
<reference evidence="1" key="1">
    <citation type="submission" date="2020-04" db="EMBL/GenBank/DDBJ databases">
        <title>A chromosome-scale assembly and high-density genetic map of the yellow drum (Nibea albiflora) genome.</title>
        <authorList>
            <person name="Xu D."/>
            <person name="Zhang W."/>
            <person name="Chen R."/>
            <person name="Tan P."/>
            <person name="Wang L."/>
            <person name="Song H."/>
            <person name="Tian L."/>
            <person name="Zhu Q."/>
            <person name="Wang B."/>
        </authorList>
    </citation>
    <scope>NUCLEOTIDE SEQUENCE</scope>
    <source>
        <strain evidence="1">ZJHYS-2018</strain>
    </source>
</reference>
<organism evidence="1 2">
    <name type="scientific">Nibea albiflora</name>
    <name type="common">Yellow drum</name>
    <name type="synonym">Corvina albiflora</name>
    <dbReference type="NCBI Taxonomy" id="240163"/>
    <lineage>
        <taxon>Eukaryota</taxon>
        <taxon>Metazoa</taxon>
        <taxon>Chordata</taxon>
        <taxon>Craniata</taxon>
        <taxon>Vertebrata</taxon>
        <taxon>Euteleostomi</taxon>
        <taxon>Actinopterygii</taxon>
        <taxon>Neopterygii</taxon>
        <taxon>Teleostei</taxon>
        <taxon>Neoteleostei</taxon>
        <taxon>Acanthomorphata</taxon>
        <taxon>Eupercaria</taxon>
        <taxon>Sciaenidae</taxon>
        <taxon>Nibea</taxon>
    </lineage>
</organism>
<dbReference type="EMBL" id="CM024793">
    <property type="protein sequence ID" value="KAG8003015.1"/>
    <property type="molecule type" value="Genomic_DNA"/>
</dbReference>